<dbReference type="Proteomes" id="UP000046373">
    <property type="component" value="Unassembled WGS sequence"/>
</dbReference>
<dbReference type="EMBL" id="CCNB01000026">
    <property type="protein sequence ID" value="CDX41087.1"/>
    <property type="molecule type" value="Genomic_DNA"/>
</dbReference>
<proteinExistence type="predicted"/>
<feature type="region of interest" description="Disordered" evidence="1">
    <location>
        <begin position="1"/>
        <end position="20"/>
    </location>
</feature>
<gene>
    <name evidence="3" type="ORF">MPL3365_70015</name>
    <name evidence="2" type="ORF">MPLDJ20_320014</name>
</gene>
<organism evidence="2 5">
    <name type="scientific">Mesorhizobium plurifarium</name>
    <dbReference type="NCBI Taxonomy" id="69974"/>
    <lineage>
        <taxon>Bacteria</taxon>
        <taxon>Pseudomonadati</taxon>
        <taxon>Pseudomonadota</taxon>
        <taxon>Alphaproteobacteria</taxon>
        <taxon>Hyphomicrobiales</taxon>
        <taxon>Phyllobacteriaceae</taxon>
        <taxon>Mesorhizobium</taxon>
    </lineage>
</organism>
<evidence type="ECO:0000313" key="5">
    <source>
        <dbReference type="Proteomes" id="UP000046373"/>
    </source>
</evidence>
<dbReference type="EMBL" id="CCNE01000065">
    <property type="protein sequence ID" value="CDX61659.1"/>
    <property type="molecule type" value="Genomic_DNA"/>
</dbReference>
<accession>A0A090FB18</accession>
<protein>
    <submittedName>
        <fullName evidence="2">Uncharacterized protein</fullName>
    </submittedName>
</protein>
<evidence type="ECO:0000313" key="2">
    <source>
        <dbReference type="EMBL" id="CDX41087.1"/>
    </source>
</evidence>
<evidence type="ECO:0000313" key="4">
    <source>
        <dbReference type="Proteomes" id="UP000046122"/>
    </source>
</evidence>
<dbReference type="AlphaFoldDB" id="A0A090FB18"/>
<evidence type="ECO:0000256" key="1">
    <source>
        <dbReference type="SAM" id="MobiDB-lite"/>
    </source>
</evidence>
<evidence type="ECO:0000313" key="3">
    <source>
        <dbReference type="EMBL" id="CDX61659.1"/>
    </source>
</evidence>
<sequence>MMPVTTPLVPSKWEQGPIDGADARKFKGVERAGGTRAIVRGCPMPIHQVIGSSIAPDQTAQPETRSI</sequence>
<name>A0A090FB18_MESPL</name>
<reference evidence="4 5" key="1">
    <citation type="submission" date="2014-08" db="EMBL/GenBank/DDBJ databases">
        <authorList>
            <person name="Moulin Lionel"/>
        </authorList>
    </citation>
    <scope>NUCLEOTIDE SEQUENCE [LARGE SCALE GENOMIC DNA]</scope>
</reference>
<dbReference type="Proteomes" id="UP000046122">
    <property type="component" value="Unassembled WGS sequence"/>
</dbReference>